<evidence type="ECO:0000313" key="2">
    <source>
        <dbReference type="EMBL" id="KAF6021650.1"/>
    </source>
</evidence>
<comment type="caution">
    <text evidence="2">The sequence shown here is derived from an EMBL/GenBank/DDBJ whole genome shotgun (WGS) entry which is preliminary data.</text>
</comment>
<feature type="compositionally biased region" description="Polar residues" evidence="1">
    <location>
        <begin position="671"/>
        <end position="682"/>
    </location>
</feature>
<feature type="region of interest" description="Disordered" evidence="1">
    <location>
        <begin position="671"/>
        <end position="692"/>
    </location>
</feature>
<dbReference type="EMBL" id="VXIV02002985">
    <property type="protein sequence ID" value="KAF6021650.1"/>
    <property type="molecule type" value="Genomic_DNA"/>
</dbReference>
<feature type="region of interest" description="Disordered" evidence="1">
    <location>
        <begin position="533"/>
        <end position="590"/>
    </location>
</feature>
<feature type="compositionally biased region" description="Basic and acidic residues" evidence="1">
    <location>
        <begin position="486"/>
        <end position="496"/>
    </location>
</feature>
<name>A0A7J7J5Z0_BUGNE</name>
<dbReference type="AlphaFoldDB" id="A0A7J7J5Z0"/>
<organism evidence="2 3">
    <name type="scientific">Bugula neritina</name>
    <name type="common">Brown bryozoan</name>
    <name type="synonym">Sertularia neritina</name>
    <dbReference type="NCBI Taxonomy" id="10212"/>
    <lineage>
        <taxon>Eukaryota</taxon>
        <taxon>Metazoa</taxon>
        <taxon>Spiralia</taxon>
        <taxon>Lophotrochozoa</taxon>
        <taxon>Bryozoa</taxon>
        <taxon>Gymnolaemata</taxon>
        <taxon>Cheilostomatida</taxon>
        <taxon>Flustrina</taxon>
        <taxon>Buguloidea</taxon>
        <taxon>Bugulidae</taxon>
        <taxon>Bugula</taxon>
    </lineage>
</organism>
<keyword evidence="3" id="KW-1185">Reference proteome</keyword>
<evidence type="ECO:0000256" key="1">
    <source>
        <dbReference type="SAM" id="MobiDB-lite"/>
    </source>
</evidence>
<feature type="compositionally biased region" description="Basic and acidic residues" evidence="1">
    <location>
        <begin position="536"/>
        <end position="550"/>
    </location>
</feature>
<reference evidence="2" key="1">
    <citation type="submission" date="2020-06" db="EMBL/GenBank/DDBJ databases">
        <title>Draft genome of Bugula neritina, a colonial animal packing powerful symbionts and potential medicines.</title>
        <authorList>
            <person name="Rayko M."/>
        </authorList>
    </citation>
    <scope>NUCLEOTIDE SEQUENCE [LARGE SCALE GENOMIC DNA]</scope>
    <source>
        <strain evidence="2">Kwan_BN1</strain>
    </source>
</reference>
<feature type="compositionally biased region" description="Polar residues" evidence="1">
    <location>
        <begin position="170"/>
        <end position="189"/>
    </location>
</feature>
<feature type="compositionally biased region" description="Basic and acidic residues" evidence="1">
    <location>
        <begin position="568"/>
        <end position="582"/>
    </location>
</feature>
<sequence>MATCCVCMPWLLCSDVDTGGALRLSFNLDTPSPTHSSSATTFTQREINISPTTTDDGDFGGVWLGGDTSESSTTLSTATVTSHAQSTDYGGVWLGPPTIVHLHRDENFTNTSLESNSQCLDRPKQFQEKIERQLSEPVSLNDEAVTIRLEPNQDNSSGKMAAPLLSSRIRTSSYDETQKAPSTDNQSPTFMRKKSSRLLAHASSLLQGSDQIKRVRRSENLNELPKEFRKKMEQWQVKKEVAHNQEAAKANKQKALRTSRGPVSSSGFSDEFEEKLREWSLKQGFHPTYYIDVRRQISSESVGDVPLRRRSNRHYLNKSESLELTKSQVNNYLTVNTQVSSSCTESTASLSPAVTLDSFYSAENLNTLREISQSDEHVFYRDKKSSTKAARKLSRSEEALNVSSVSRAVMSSLENSSYTTTSNVDLYARASDHSLEKHLSLCHITSESSINLLSASSNEQLSQPSISTRSSNISGDVQVNDEELHSHEVSVKESGSDRLQSSSNSDELQIDVASCDERGSPLLKIDAKSHNLQSCDNRDTRHTPHNKDSSNHGGTVAGDENVIQQKASDTEKTVDSKSKRQASEFPIDEANNEFANDNAISNFPLKISETVDIIVAAAERTDNKLTRQQETSSQSSVTHNNVNIAHNENALQTSKTDCLPPQSGNIDVSLLNNSNKPTNTAQTEKEHSSVDKATVTSKNNDNYTIESSISAHVGIRKLSSEIAKDRTYTASKSLTNTSAVNEDDNLPKPTNKTNTTVRLQNTSVDKINNTTSTSADGGLLKENQQEKAIDYDINSNVTNKTEKSSGQELGSVPPVSPFYVGTEVPLKLRLKSLAMEYELEDSKRKSQPIGQTTSTRNTHKRTRSYDLFSNNYALNSTKPISSVNTGRQVVKSDTNILANGNQTNPSKTGASPGSSITYQGLGHNQHSSVQRLKSADQLIYDHSCSEKTNTQATRPIPSYSQYPKSELCTRRERFEKPKEGTVKKAMSIFRDGAAFNTQFGTDFAKSLRPQLS</sequence>
<dbReference type="Proteomes" id="UP000593567">
    <property type="component" value="Unassembled WGS sequence"/>
</dbReference>
<feature type="region of interest" description="Disordered" evidence="1">
    <location>
        <begin position="486"/>
        <end position="507"/>
    </location>
</feature>
<gene>
    <name evidence="2" type="ORF">EB796_020042</name>
</gene>
<feature type="region of interest" description="Disordered" evidence="1">
    <location>
        <begin position="170"/>
        <end position="194"/>
    </location>
</feature>
<feature type="region of interest" description="Disordered" evidence="1">
    <location>
        <begin position="247"/>
        <end position="267"/>
    </location>
</feature>
<protein>
    <submittedName>
        <fullName evidence="2">Uncharacterized protein</fullName>
    </submittedName>
</protein>
<feature type="region of interest" description="Disordered" evidence="1">
    <location>
        <begin position="841"/>
        <end position="862"/>
    </location>
</feature>
<accession>A0A7J7J5Z0</accession>
<feature type="compositionally biased region" description="Polar residues" evidence="1">
    <location>
        <begin position="497"/>
        <end position="507"/>
    </location>
</feature>
<evidence type="ECO:0000313" key="3">
    <source>
        <dbReference type="Proteomes" id="UP000593567"/>
    </source>
</evidence>
<proteinExistence type="predicted"/>